<dbReference type="GO" id="GO:0044281">
    <property type="term" value="P:small molecule metabolic process"/>
    <property type="evidence" value="ECO:0007669"/>
    <property type="project" value="UniProtKB-ARBA"/>
</dbReference>
<dbReference type="EMBL" id="AP019514">
    <property type="protein sequence ID" value="BBI65158.1"/>
    <property type="molecule type" value="Genomic_DNA"/>
</dbReference>
<keyword evidence="2" id="KW-0378">Hydrolase</keyword>
<dbReference type="InterPro" id="IPR006439">
    <property type="entry name" value="HAD-SF_hydro_IA"/>
</dbReference>
<protein>
    <recommendedName>
        <fullName evidence="6">HAD family hydrolase</fullName>
    </recommendedName>
</protein>
<dbReference type="PANTHER" id="PTHR46470">
    <property type="entry name" value="N-ACYLNEURAMINATE-9-PHOSPHATASE"/>
    <property type="match status" value="1"/>
</dbReference>
<evidence type="ECO:0000256" key="1">
    <source>
        <dbReference type="ARBA" id="ARBA00001946"/>
    </source>
</evidence>
<organism evidence="4 5">
    <name type="scientific">Vreelandella sulfidaeris</name>
    <dbReference type="NCBI Taxonomy" id="115553"/>
    <lineage>
        <taxon>Bacteria</taxon>
        <taxon>Pseudomonadati</taxon>
        <taxon>Pseudomonadota</taxon>
        <taxon>Gammaproteobacteria</taxon>
        <taxon>Oceanospirillales</taxon>
        <taxon>Halomonadaceae</taxon>
        <taxon>Vreelandella</taxon>
    </lineage>
</organism>
<proteinExistence type="predicted"/>
<comment type="cofactor">
    <cofactor evidence="1">
        <name>Mg(2+)</name>
        <dbReference type="ChEBI" id="CHEBI:18420"/>
    </cofactor>
</comment>
<gene>
    <name evidence="4" type="ORF">HSBAA_64640</name>
</gene>
<dbReference type="Gene3D" id="3.40.50.1000">
    <property type="entry name" value="HAD superfamily/HAD-like"/>
    <property type="match status" value="1"/>
</dbReference>
<dbReference type="Pfam" id="PF00702">
    <property type="entry name" value="Hydrolase"/>
    <property type="match status" value="1"/>
</dbReference>
<dbReference type="NCBIfam" id="TIGR01549">
    <property type="entry name" value="HAD-SF-IA-v1"/>
    <property type="match status" value="1"/>
</dbReference>
<evidence type="ECO:0000256" key="2">
    <source>
        <dbReference type="ARBA" id="ARBA00022801"/>
    </source>
</evidence>
<dbReference type="NCBIfam" id="TIGR01509">
    <property type="entry name" value="HAD-SF-IA-v3"/>
    <property type="match status" value="1"/>
</dbReference>
<dbReference type="Proteomes" id="UP000320231">
    <property type="component" value="Chromosome"/>
</dbReference>
<evidence type="ECO:0000313" key="5">
    <source>
        <dbReference type="Proteomes" id="UP000320231"/>
    </source>
</evidence>
<dbReference type="GO" id="GO:0016787">
    <property type="term" value="F:hydrolase activity"/>
    <property type="evidence" value="ECO:0007669"/>
    <property type="project" value="UniProtKB-KW"/>
</dbReference>
<dbReference type="InterPro" id="IPR051400">
    <property type="entry name" value="HAD-like_hydrolase"/>
</dbReference>
<name>A0A455ULD3_9GAMM</name>
<dbReference type="InterPro" id="IPR023214">
    <property type="entry name" value="HAD_sf"/>
</dbReference>
<evidence type="ECO:0000256" key="3">
    <source>
        <dbReference type="ARBA" id="ARBA00022842"/>
    </source>
</evidence>
<evidence type="ECO:0000313" key="4">
    <source>
        <dbReference type="EMBL" id="BBI65158.1"/>
    </source>
</evidence>
<reference evidence="4 5" key="1">
    <citation type="journal article" date="2019" name="Microbiol. Resour. Announc.">
        <title>Complete Genome Sequence of Halomonas sulfidaeris Strain Esulfide1 Isolated from a Metal Sulfide Rock at a Depth of 2,200 Meters, Obtained Using Nanopore Sequencing.</title>
        <authorList>
            <person name="Saito M."/>
            <person name="Nishigata A."/>
            <person name="Galipon J."/>
            <person name="Arakawa K."/>
        </authorList>
    </citation>
    <scope>NUCLEOTIDE SEQUENCE [LARGE SCALE GENOMIC DNA]</scope>
    <source>
        <strain evidence="4 5">ATCC BAA-803</strain>
    </source>
</reference>
<dbReference type="InterPro" id="IPR036412">
    <property type="entry name" value="HAD-like_sf"/>
</dbReference>
<evidence type="ECO:0008006" key="6">
    <source>
        <dbReference type="Google" id="ProtNLM"/>
    </source>
</evidence>
<keyword evidence="3" id="KW-0460">Magnesium</keyword>
<dbReference type="KEGG" id="hsr:HSBAA_64640"/>
<accession>A0A455ULD3</accession>
<dbReference type="SUPFAM" id="SSF56784">
    <property type="entry name" value="HAD-like"/>
    <property type="match status" value="1"/>
</dbReference>
<sequence length="122" mass="13387">MAERYQLAAITNGNIHLARQPLAAYFPVAIAAGELLAPKPDPASFLTALSRLKVAPECAMHVGDSWQEDILPAQQLGMHAVWIAETGDQTLPPRVHRIAHIKELPQLLESLEKRHSGGVYNH</sequence>
<dbReference type="AlphaFoldDB" id="A0A455ULD3"/>